<dbReference type="RefSeq" id="WP_353439850.1">
    <property type="nucleotide sequence ID" value="NZ_CP099959.1"/>
</dbReference>
<proteinExistence type="predicted"/>
<evidence type="ECO:0000313" key="4">
    <source>
        <dbReference type="EMBL" id="XCC58581.1"/>
    </source>
</evidence>
<organism evidence="4">
    <name type="scientific">Polynucleobacter sp. UK-FUSCHL-C3</name>
    <dbReference type="NCBI Taxonomy" id="2955208"/>
    <lineage>
        <taxon>Bacteria</taxon>
        <taxon>Pseudomonadati</taxon>
        <taxon>Pseudomonadota</taxon>
        <taxon>Betaproteobacteria</taxon>
        <taxon>Burkholderiales</taxon>
        <taxon>Burkholderiaceae</taxon>
        <taxon>Polynucleobacter</taxon>
    </lineage>
</organism>
<accession>A0AAU8A4Q3</accession>
<dbReference type="PROSITE" id="PS51000">
    <property type="entry name" value="HTH_DEOR_2"/>
    <property type="match status" value="1"/>
</dbReference>
<dbReference type="InterPro" id="IPR057727">
    <property type="entry name" value="WCX_dom"/>
</dbReference>
<dbReference type="InterPro" id="IPR026881">
    <property type="entry name" value="WYL_dom"/>
</dbReference>
<dbReference type="PANTHER" id="PTHR34580:SF3">
    <property type="entry name" value="PROTEIN PAFB"/>
    <property type="match status" value="1"/>
</dbReference>
<protein>
    <submittedName>
        <fullName evidence="4">WYL domain-containing protein</fullName>
    </submittedName>
</protein>
<gene>
    <name evidence="4" type="ORF">NKE59_04685</name>
</gene>
<dbReference type="AlphaFoldDB" id="A0AAU8A4Q3"/>
<keyword evidence="1" id="KW-0805">Transcription regulation</keyword>
<dbReference type="Pfam" id="PF13280">
    <property type="entry name" value="WYL"/>
    <property type="match status" value="1"/>
</dbReference>
<dbReference type="Pfam" id="PF25583">
    <property type="entry name" value="WCX"/>
    <property type="match status" value="1"/>
</dbReference>
<dbReference type="PROSITE" id="PS52050">
    <property type="entry name" value="WYL"/>
    <property type="match status" value="1"/>
</dbReference>
<evidence type="ECO:0000256" key="2">
    <source>
        <dbReference type="ARBA" id="ARBA00023163"/>
    </source>
</evidence>
<name>A0AAU8A4Q3_9BURK</name>
<dbReference type="EMBL" id="CP099959">
    <property type="protein sequence ID" value="XCC58581.1"/>
    <property type="molecule type" value="Genomic_DNA"/>
</dbReference>
<dbReference type="InterPro" id="IPR051534">
    <property type="entry name" value="CBASS_pafABC_assoc_protein"/>
</dbReference>
<reference evidence="4" key="1">
    <citation type="submission" date="2022-06" db="EMBL/GenBank/DDBJ databases">
        <title>New Polynucleobacter species.</title>
        <authorList>
            <person name="Hahn M.W."/>
        </authorList>
    </citation>
    <scope>NUCLEOTIDE SEQUENCE</scope>
    <source>
        <strain evidence="4">UK-FUSCHL-C3</strain>
    </source>
</reference>
<dbReference type="InterPro" id="IPR001034">
    <property type="entry name" value="DeoR_HTH"/>
</dbReference>
<evidence type="ECO:0000256" key="1">
    <source>
        <dbReference type="ARBA" id="ARBA00023015"/>
    </source>
</evidence>
<keyword evidence="2" id="KW-0804">Transcription</keyword>
<evidence type="ECO:0000259" key="3">
    <source>
        <dbReference type="PROSITE" id="PS51000"/>
    </source>
</evidence>
<sequence length="324" mass="37237">MGDMERLHRIKYMIQSRGCVPIDDFLHTLEISKATFKRDLEYLRDRMNASIVHDRSMGGYRFDKPNHGAKIELPGLWFSEKEATALVLMQHLLANLDTDGLLSPHISPLMDIVDGLLGQSKVSAKELRKRIKVFGMSARKKNLENFEEVGVSLLKRQRLHLKYYAKGKNETTEREVSPQRIIFYRDNWYLDAYCHLRKGLRSFAMDGILSAHLLTDKADEIPEKQLHENFAESYGIFSGKATQRAKLRFTPEKARWVSAETWHGQQVASFDKDGSYLLEFDYNQDPELVMEIMKHGDGVEVVGPASLKTKVRAELEKALKNYAS</sequence>
<dbReference type="GO" id="GO:0003700">
    <property type="term" value="F:DNA-binding transcription factor activity"/>
    <property type="evidence" value="ECO:0007669"/>
    <property type="project" value="InterPro"/>
</dbReference>
<dbReference type="PANTHER" id="PTHR34580">
    <property type="match status" value="1"/>
</dbReference>
<feature type="domain" description="HTH deoR-type" evidence="3">
    <location>
        <begin position="3"/>
        <end position="62"/>
    </location>
</feature>